<proteinExistence type="predicted"/>
<evidence type="ECO:0000313" key="2">
    <source>
        <dbReference type="EMBL" id="RZC29352.1"/>
    </source>
</evidence>
<dbReference type="PANTHER" id="PTHR13847:SF287">
    <property type="entry name" value="FAD-DEPENDENT OXIDOREDUCTASE DOMAIN-CONTAINING PROTEIN 1"/>
    <property type="match status" value="1"/>
</dbReference>
<protein>
    <submittedName>
        <fullName evidence="2">Uncharacterized protein</fullName>
    </submittedName>
</protein>
<dbReference type="AlphaFoldDB" id="A0A445M183"/>
<comment type="caution">
    <text evidence="2">The sequence shown here is derived from an EMBL/GenBank/DDBJ whole genome shotgun (WGS) entry which is preliminary data.</text>
</comment>
<dbReference type="InterPro" id="IPR036188">
    <property type="entry name" value="FAD/NAD-bd_sf"/>
</dbReference>
<sequence>QGHLWMVNKTPGSATWDLASRSHQLWKTLVQSIEEQGLDPMVELDWKQSGSLLIGRTNAESDMLKGRVNYYVRLVVFLPNDCQLDAYRTVAYIEKTNRSFASKGRYTEFYDDPVKCFIRSNSNGEVKVVQTSKNTIHSKKAVIVAVGCWTGSLIHDLFRNSGMDLHVPVMPREMRLSLRNALVFALIGAVEAMTPRLF</sequence>
<reference evidence="2 3" key="1">
    <citation type="submission" date="2018-09" db="EMBL/GenBank/DDBJ databases">
        <title>A high-quality reference genome of wild soybean provides a powerful tool to mine soybean genomes.</title>
        <authorList>
            <person name="Xie M."/>
            <person name="Chung C.Y.L."/>
            <person name="Li M.-W."/>
            <person name="Wong F.-L."/>
            <person name="Chan T.-F."/>
            <person name="Lam H.-M."/>
        </authorList>
    </citation>
    <scope>NUCLEOTIDE SEQUENCE [LARGE SCALE GENOMIC DNA]</scope>
    <source>
        <strain evidence="3">cv. W05</strain>
        <tissue evidence="2">Hypocotyl of etiolated seedlings</tissue>
    </source>
</reference>
<dbReference type="Gene3D" id="3.50.50.60">
    <property type="entry name" value="FAD/NAD(P)-binding domain"/>
    <property type="match status" value="1"/>
</dbReference>
<dbReference type="GO" id="GO:0005737">
    <property type="term" value="C:cytoplasm"/>
    <property type="evidence" value="ECO:0007669"/>
    <property type="project" value="TreeGrafter"/>
</dbReference>
<accession>A0A445M183</accession>
<name>A0A445M183_GLYSO</name>
<evidence type="ECO:0000313" key="3">
    <source>
        <dbReference type="Proteomes" id="UP000289340"/>
    </source>
</evidence>
<organism evidence="2 3">
    <name type="scientific">Glycine soja</name>
    <name type="common">Wild soybean</name>
    <dbReference type="NCBI Taxonomy" id="3848"/>
    <lineage>
        <taxon>Eukaryota</taxon>
        <taxon>Viridiplantae</taxon>
        <taxon>Streptophyta</taxon>
        <taxon>Embryophyta</taxon>
        <taxon>Tracheophyta</taxon>
        <taxon>Spermatophyta</taxon>
        <taxon>Magnoliopsida</taxon>
        <taxon>eudicotyledons</taxon>
        <taxon>Gunneridae</taxon>
        <taxon>Pentapetalae</taxon>
        <taxon>rosids</taxon>
        <taxon>fabids</taxon>
        <taxon>Fabales</taxon>
        <taxon>Fabaceae</taxon>
        <taxon>Papilionoideae</taxon>
        <taxon>50 kb inversion clade</taxon>
        <taxon>NPAAA clade</taxon>
        <taxon>indigoferoid/millettioid clade</taxon>
        <taxon>Phaseoleae</taxon>
        <taxon>Glycine</taxon>
        <taxon>Glycine subgen. Soja</taxon>
    </lineage>
</organism>
<keyword evidence="3" id="KW-1185">Reference proteome</keyword>
<gene>
    <name evidence="2" type="ORF">D0Y65_001073</name>
</gene>
<dbReference type="EMBL" id="QZWG01000001">
    <property type="protein sequence ID" value="RZC29352.1"/>
    <property type="molecule type" value="Genomic_DNA"/>
</dbReference>
<dbReference type="Gene3D" id="3.30.9.10">
    <property type="entry name" value="D-Amino Acid Oxidase, subunit A, domain 2"/>
    <property type="match status" value="1"/>
</dbReference>
<dbReference type="PANTHER" id="PTHR13847">
    <property type="entry name" value="SARCOSINE DEHYDROGENASE-RELATED"/>
    <property type="match status" value="1"/>
</dbReference>
<dbReference type="Proteomes" id="UP000289340">
    <property type="component" value="Chromosome 1"/>
</dbReference>
<evidence type="ECO:0000256" key="1">
    <source>
        <dbReference type="ARBA" id="ARBA00023002"/>
    </source>
</evidence>
<dbReference type="GO" id="GO:0016491">
    <property type="term" value="F:oxidoreductase activity"/>
    <property type="evidence" value="ECO:0007669"/>
    <property type="project" value="UniProtKB-KW"/>
</dbReference>
<feature type="non-terminal residue" evidence="2">
    <location>
        <position position="1"/>
    </location>
</feature>
<dbReference type="SUPFAM" id="SSF51905">
    <property type="entry name" value="FAD/NAD(P)-binding domain"/>
    <property type="match status" value="1"/>
</dbReference>
<keyword evidence="1" id="KW-0560">Oxidoreductase</keyword>